<gene>
    <name evidence="2" type="ORF">KX928_15850</name>
</gene>
<evidence type="ECO:0000313" key="2">
    <source>
        <dbReference type="EMBL" id="MBW4709265.1"/>
    </source>
</evidence>
<evidence type="ECO:0000313" key="3">
    <source>
        <dbReference type="Proteomes" id="UP001138661"/>
    </source>
</evidence>
<dbReference type="Proteomes" id="UP001138661">
    <property type="component" value="Unassembled WGS sequence"/>
</dbReference>
<feature type="region of interest" description="Disordered" evidence="1">
    <location>
        <begin position="102"/>
        <end position="127"/>
    </location>
</feature>
<protein>
    <submittedName>
        <fullName evidence="2">Uncharacterized protein</fullName>
    </submittedName>
</protein>
<proteinExistence type="predicted"/>
<comment type="caution">
    <text evidence="2">The sequence shown here is derived from an EMBL/GenBank/DDBJ whole genome shotgun (WGS) entry which is preliminary data.</text>
</comment>
<name>A0A9X1FWD0_9RHOB</name>
<feature type="compositionally biased region" description="Basic and acidic residues" evidence="1">
    <location>
        <begin position="102"/>
        <end position="120"/>
    </location>
</feature>
<dbReference type="AlphaFoldDB" id="A0A9X1FWD0"/>
<keyword evidence="3" id="KW-1185">Reference proteome</keyword>
<accession>A0A9X1FWD0</accession>
<evidence type="ECO:0000256" key="1">
    <source>
        <dbReference type="SAM" id="MobiDB-lite"/>
    </source>
</evidence>
<organism evidence="2 3">
    <name type="scientific">Roseobacter insulae</name>
    <dbReference type="NCBI Taxonomy" id="2859783"/>
    <lineage>
        <taxon>Bacteria</taxon>
        <taxon>Pseudomonadati</taxon>
        <taxon>Pseudomonadota</taxon>
        <taxon>Alphaproteobacteria</taxon>
        <taxon>Rhodobacterales</taxon>
        <taxon>Roseobacteraceae</taxon>
        <taxon>Roseobacter</taxon>
    </lineage>
</organism>
<reference evidence="2" key="1">
    <citation type="submission" date="2021-07" db="EMBL/GenBank/DDBJ databases">
        <title>Roseobacter insulae sp. nov., isolated from a tidal flat.</title>
        <authorList>
            <person name="Park S."/>
            <person name="Yoon J.-H."/>
        </authorList>
    </citation>
    <scope>NUCLEOTIDE SEQUENCE</scope>
    <source>
        <strain evidence="2">YSTF-M11</strain>
    </source>
</reference>
<dbReference type="EMBL" id="JAHXDN010000004">
    <property type="protein sequence ID" value="MBW4709265.1"/>
    <property type="molecule type" value="Genomic_DNA"/>
</dbReference>
<sequence>MSAQAASAQETQGWAVWEADRLMTSEETGLLVDGQTLTFFDGGQSKFSVGGAYSYTYPGGRSAFGRYRIAPDGTVCIAFRNGFGRCDRYVQNGARIVMLTQKGERFPLRDPQGAKKDPAQPRRAGSN</sequence>